<keyword evidence="1" id="KW-0472">Membrane</keyword>
<name>A0A975Y0V8_9ACTN</name>
<proteinExistence type="predicted"/>
<protein>
    <submittedName>
        <fullName evidence="2">Uncharacterized protein</fullName>
    </submittedName>
</protein>
<keyword evidence="1" id="KW-0812">Transmembrane</keyword>
<keyword evidence="3" id="KW-1185">Reference proteome</keyword>
<organism evidence="2 3">
    <name type="scientific">Nocardioides panacis</name>
    <dbReference type="NCBI Taxonomy" id="2849501"/>
    <lineage>
        <taxon>Bacteria</taxon>
        <taxon>Bacillati</taxon>
        <taxon>Actinomycetota</taxon>
        <taxon>Actinomycetes</taxon>
        <taxon>Propionibacteriales</taxon>
        <taxon>Nocardioidaceae</taxon>
        <taxon>Nocardioides</taxon>
    </lineage>
</organism>
<accession>A0A975Y0V8</accession>
<sequence length="86" mass="9157">MSIGSVQKWVMSVLVTTTILHLSAGVVVAAYFSDKVVSQVGLLVISALFGLIAFEAALLIHRHRPVSLWLLPGLLPALVGAYLIFG</sequence>
<evidence type="ECO:0000256" key="1">
    <source>
        <dbReference type="SAM" id="Phobius"/>
    </source>
</evidence>
<dbReference type="RefSeq" id="WP_216940734.1">
    <property type="nucleotide sequence ID" value="NZ_CP077062.1"/>
</dbReference>
<feature type="transmembrane region" description="Helical" evidence="1">
    <location>
        <begin position="66"/>
        <end position="85"/>
    </location>
</feature>
<reference evidence="2" key="1">
    <citation type="submission" date="2021-06" db="EMBL/GenBank/DDBJ databases">
        <title>Complete genome sequence of Nocardioides sp. G188.</title>
        <authorList>
            <person name="Im W.-T."/>
        </authorList>
    </citation>
    <scope>NUCLEOTIDE SEQUENCE</scope>
    <source>
        <strain evidence="2">G188</strain>
    </source>
</reference>
<dbReference type="EMBL" id="CP077062">
    <property type="protein sequence ID" value="QWZ08888.1"/>
    <property type="molecule type" value="Genomic_DNA"/>
</dbReference>
<evidence type="ECO:0000313" key="3">
    <source>
        <dbReference type="Proteomes" id="UP000683575"/>
    </source>
</evidence>
<gene>
    <name evidence="2" type="ORF">KRR39_03285</name>
</gene>
<dbReference type="Proteomes" id="UP000683575">
    <property type="component" value="Chromosome"/>
</dbReference>
<keyword evidence="1" id="KW-1133">Transmembrane helix</keyword>
<feature type="transmembrane region" description="Helical" evidence="1">
    <location>
        <begin position="12"/>
        <end position="33"/>
    </location>
</feature>
<dbReference type="AlphaFoldDB" id="A0A975Y0V8"/>
<feature type="transmembrane region" description="Helical" evidence="1">
    <location>
        <begin position="39"/>
        <end position="59"/>
    </location>
</feature>
<evidence type="ECO:0000313" key="2">
    <source>
        <dbReference type="EMBL" id="QWZ08888.1"/>
    </source>
</evidence>
<dbReference type="KEGG" id="nps:KRR39_03285"/>